<dbReference type="AlphaFoldDB" id="A0AAD9P7M6"/>
<dbReference type="Proteomes" id="UP001209878">
    <property type="component" value="Unassembled WGS sequence"/>
</dbReference>
<gene>
    <name evidence="3" type="ORF">NP493_103g02058</name>
</gene>
<keyword evidence="2" id="KW-0812">Transmembrane</keyword>
<feature type="region of interest" description="Disordered" evidence="1">
    <location>
        <begin position="54"/>
        <end position="85"/>
    </location>
</feature>
<keyword evidence="2" id="KW-0472">Membrane</keyword>
<evidence type="ECO:0000313" key="4">
    <source>
        <dbReference type="Proteomes" id="UP001209878"/>
    </source>
</evidence>
<dbReference type="EMBL" id="JAODUO010000103">
    <property type="protein sequence ID" value="KAK2189527.1"/>
    <property type="molecule type" value="Genomic_DNA"/>
</dbReference>
<evidence type="ECO:0000256" key="2">
    <source>
        <dbReference type="SAM" id="Phobius"/>
    </source>
</evidence>
<feature type="region of interest" description="Disordered" evidence="1">
    <location>
        <begin position="105"/>
        <end position="125"/>
    </location>
</feature>
<evidence type="ECO:0000256" key="1">
    <source>
        <dbReference type="SAM" id="MobiDB-lite"/>
    </source>
</evidence>
<feature type="compositionally biased region" description="Basic and acidic residues" evidence="1">
    <location>
        <begin position="75"/>
        <end position="85"/>
    </location>
</feature>
<keyword evidence="2" id="KW-1133">Transmembrane helix</keyword>
<keyword evidence="4" id="KW-1185">Reference proteome</keyword>
<sequence length="125" mass="13651">MCVTSLKQHRRRLIKSSTPAPDKIKNLSLIVGGGAVAFIVLLIIIVAIIANRRSSTNQRSRNDSATTSARPRSQRPPEAKTESGERVFQINLAFDHVNADGDRVVVADGNNMYSMPPSNTPTPNR</sequence>
<accession>A0AAD9P7M6</accession>
<comment type="caution">
    <text evidence="3">The sequence shown here is derived from an EMBL/GenBank/DDBJ whole genome shotgun (WGS) entry which is preliminary data.</text>
</comment>
<protein>
    <submittedName>
        <fullName evidence="3">Uncharacterized protein</fullName>
    </submittedName>
</protein>
<reference evidence="3" key="1">
    <citation type="journal article" date="2023" name="Mol. Biol. Evol.">
        <title>Third-Generation Sequencing Reveals the Adaptive Role of the Epigenome in Three Deep-Sea Polychaetes.</title>
        <authorList>
            <person name="Perez M."/>
            <person name="Aroh O."/>
            <person name="Sun Y."/>
            <person name="Lan Y."/>
            <person name="Juniper S.K."/>
            <person name="Young C.R."/>
            <person name="Angers B."/>
            <person name="Qian P.Y."/>
        </authorList>
    </citation>
    <scope>NUCLEOTIDE SEQUENCE</scope>
    <source>
        <strain evidence="3">R07B-5</strain>
    </source>
</reference>
<evidence type="ECO:0000313" key="3">
    <source>
        <dbReference type="EMBL" id="KAK2189527.1"/>
    </source>
</evidence>
<organism evidence="3 4">
    <name type="scientific">Ridgeia piscesae</name>
    <name type="common">Tubeworm</name>
    <dbReference type="NCBI Taxonomy" id="27915"/>
    <lineage>
        <taxon>Eukaryota</taxon>
        <taxon>Metazoa</taxon>
        <taxon>Spiralia</taxon>
        <taxon>Lophotrochozoa</taxon>
        <taxon>Annelida</taxon>
        <taxon>Polychaeta</taxon>
        <taxon>Sedentaria</taxon>
        <taxon>Canalipalpata</taxon>
        <taxon>Sabellida</taxon>
        <taxon>Siboglinidae</taxon>
        <taxon>Ridgeia</taxon>
    </lineage>
</organism>
<name>A0AAD9P7M6_RIDPI</name>
<feature type="transmembrane region" description="Helical" evidence="2">
    <location>
        <begin position="27"/>
        <end position="50"/>
    </location>
</feature>
<proteinExistence type="predicted"/>